<dbReference type="Gene3D" id="1.10.357.40">
    <property type="entry name" value="YbiA-like"/>
    <property type="match status" value="1"/>
</dbReference>
<evidence type="ECO:0000256" key="6">
    <source>
        <dbReference type="ARBA" id="ARBA00045377"/>
    </source>
</evidence>
<evidence type="ECO:0000313" key="8">
    <source>
        <dbReference type="EMBL" id="EMP9432603.1"/>
    </source>
</evidence>
<evidence type="ECO:0000256" key="3">
    <source>
        <dbReference type="ARBA" id="ARBA00008508"/>
    </source>
</evidence>
<dbReference type="RefSeq" id="WP_249998764.1">
    <property type="nucleotide sequence ID" value="NZ_CP095443.1"/>
</dbReference>
<evidence type="ECO:0000313" key="9">
    <source>
        <dbReference type="EMBL" id="MER5076352.1"/>
    </source>
</evidence>
<dbReference type="Proteomes" id="UP001495779">
    <property type="component" value="Unassembled WGS sequence"/>
</dbReference>
<feature type="domain" description="NADAR" evidence="7">
    <location>
        <begin position="20"/>
        <end position="177"/>
    </location>
</feature>
<evidence type="ECO:0000256" key="1">
    <source>
        <dbReference type="ARBA" id="ARBA00000022"/>
    </source>
</evidence>
<comment type="catalytic activity">
    <reaction evidence="2">
        <text>2,5-diamino-6-hydroxy-4-(5-phosphoribosylamino)-pyrimidine + H2O = 2,5,6-triamino-4-hydroxypyrimidine + D-ribose 5-phosphate</text>
        <dbReference type="Rhea" id="RHEA:23436"/>
        <dbReference type="ChEBI" id="CHEBI:15377"/>
        <dbReference type="ChEBI" id="CHEBI:58614"/>
        <dbReference type="ChEBI" id="CHEBI:78346"/>
        <dbReference type="ChEBI" id="CHEBI:137796"/>
    </reaction>
</comment>
<gene>
    <name evidence="8" type="ORF">JRA39_001640</name>
    <name evidence="9" type="ORF">KDV35_05645</name>
</gene>
<protein>
    <recommendedName>
        <fullName evidence="4">N-glycosidase YbiA</fullName>
    </recommendedName>
    <alternativeName>
        <fullName evidence="5">Riboflavin biosynthesis intermediates N-glycosidase</fullName>
    </alternativeName>
</protein>
<dbReference type="EMBL" id="AAZDVE040000009">
    <property type="protein sequence ID" value="EMP9432603.1"/>
    <property type="molecule type" value="Genomic_DNA"/>
</dbReference>
<sequence length="181" mass="20838">MNIETLRKQYRAGKKFKYIFFWGHQSKSTLITKSCFSQWYPAAFTVEGHRFASAEHFMMAEKAKLFNDHETREKIIHAPNPGAAKAFGREVRGFNQDIWDAHRFNIVIAANLAKFSQNEALQQFLLNTNERVLVEASPVDKIWGIGLAEDHENIDNPLTWKGLNLLGFALMEVRNQLISLK</sequence>
<proteinExistence type="inferred from homology"/>
<organism evidence="8">
    <name type="scientific">Providencia stuartii</name>
    <dbReference type="NCBI Taxonomy" id="588"/>
    <lineage>
        <taxon>Bacteria</taxon>
        <taxon>Pseudomonadati</taxon>
        <taxon>Pseudomonadota</taxon>
        <taxon>Gammaproteobacteria</taxon>
        <taxon>Enterobacterales</taxon>
        <taxon>Morganellaceae</taxon>
        <taxon>Providencia</taxon>
    </lineage>
</organism>
<reference evidence="9 10" key="1">
    <citation type="submission" date="2021-04" db="EMBL/GenBank/DDBJ databases">
        <title>Determining the burden of carbapenem-resistant Enterobacterales from a tertiary public heath setting in Bangladesh: a clinical, epidemiological, and molecular study.</title>
        <authorList>
            <person name="Farzana R."/>
            <person name="Walsh T.R."/>
        </authorList>
    </citation>
    <scope>NUCLEOTIDE SEQUENCE [LARGE SCALE GENOMIC DNA]</scope>
    <source>
        <strain evidence="10">dmpro_s316</strain>
        <strain evidence="9">Dmpro_s316</strain>
    </source>
</reference>
<evidence type="ECO:0000313" key="10">
    <source>
        <dbReference type="Proteomes" id="UP001495779"/>
    </source>
</evidence>
<dbReference type="InterPro" id="IPR012816">
    <property type="entry name" value="NADAR"/>
</dbReference>
<reference evidence="8" key="2">
    <citation type="submission" date="2024-02" db="EMBL/GenBank/DDBJ databases">
        <authorList>
            <consortium name="Clinical and Environmental Microbiology Branch: Whole genome sequencing antimicrobial resistance pathogens in the healthcare setting"/>
        </authorList>
    </citation>
    <scope>NUCLEOTIDE SEQUENCE</scope>
    <source>
        <strain evidence="8">2020GO-00142</strain>
    </source>
</reference>
<dbReference type="AlphaFoldDB" id="A0AAI9HZI0"/>
<evidence type="ECO:0000256" key="4">
    <source>
        <dbReference type="ARBA" id="ARBA00014614"/>
    </source>
</evidence>
<evidence type="ECO:0000256" key="2">
    <source>
        <dbReference type="ARBA" id="ARBA00000751"/>
    </source>
</evidence>
<dbReference type="Pfam" id="PF08719">
    <property type="entry name" value="NADAR"/>
    <property type="match status" value="1"/>
</dbReference>
<dbReference type="NCBIfam" id="TIGR02464">
    <property type="entry name" value="ribofla_fusion"/>
    <property type="match status" value="1"/>
</dbReference>
<evidence type="ECO:0000256" key="5">
    <source>
        <dbReference type="ARBA" id="ARBA00032343"/>
    </source>
</evidence>
<comment type="similarity">
    <text evidence="3">Belongs to the YbiA family.</text>
</comment>
<dbReference type="SUPFAM" id="SSF143990">
    <property type="entry name" value="YbiA-like"/>
    <property type="match status" value="1"/>
</dbReference>
<accession>A0AAI9HZI0</accession>
<dbReference type="EMBL" id="JAGSRH010000006">
    <property type="protein sequence ID" value="MER5076352.1"/>
    <property type="molecule type" value="Genomic_DNA"/>
</dbReference>
<comment type="function">
    <text evidence="6">Catalyzes the hydrolysis of the N-glycosidic bond in the first two intermediates of riboflavin biosynthesis, which are highly reactive metabolites, yielding relatively innocuous products. Thus, can divert a surplus of harmful intermediates into relatively harmless products and pre-empt the damage these intermediates would otherwise do. Helps maintain flavin levels. May act on other substrates in vivo. Has no activity against GTP, nucleoside monophosphates or ADP-ribose. Is Required for swarming motility.</text>
</comment>
<dbReference type="InterPro" id="IPR037238">
    <property type="entry name" value="YbiA-like_sf"/>
</dbReference>
<evidence type="ECO:0000259" key="7">
    <source>
        <dbReference type="Pfam" id="PF08719"/>
    </source>
</evidence>
<comment type="caution">
    <text evidence="8">The sequence shown here is derived from an EMBL/GenBank/DDBJ whole genome shotgun (WGS) entry which is preliminary data.</text>
</comment>
<name>A0AAI9HZI0_PROST</name>
<comment type="catalytic activity">
    <reaction evidence="1">
        <text>5-amino-6-(5-phospho-D-ribosylamino)uracil + H2O = 5,6-diaminouracil + D-ribose 5-phosphate</text>
        <dbReference type="Rhea" id="RHEA:55020"/>
        <dbReference type="ChEBI" id="CHEBI:15377"/>
        <dbReference type="ChEBI" id="CHEBI:46252"/>
        <dbReference type="ChEBI" id="CHEBI:58453"/>
        <dbReference type="ChEBI" id="CHEBI:78346"/>
    </reaction>
</comment>
<dbReference type="CDD" id="cd15457">
    <property type="entry name" value="NADAR"/>
    <property type="match status" value="1"/>
</dbReference>